<sequence>MESFIILAICVFGLYYFSQIQDRIADTMFGDTFDRFERIYNNVCYSCHDAVVVQKFVSGNMPLPFVPSFSYSARVLCYNETGHWFWFDARIQLMKIKQTSITPAACEEAREALKDDPESCKRYFPGNNQQQST</sequence>
<evidence type="ECO:0000313" key="1">
    <source>
        <dbReference type="EMBL" id="PJE80411.1"/>
    </source>
</evidence>
<protein>
    <submittedName>
        <fullName evidence="1">Uncharacterized protein</fullName>
    </submittedName>
</protein>
<organism evidence="1">
    <name type="scientific">invertebrate metagenome</name>
    <dbReference type="NCBI Taxonomy" id="1711999"/>
    <lineage>
        <taxon>unclassified sequences</taxon>
        <taxon>metagenomes</taxon>
        <taxon>organismal metagenomes</taxon>
    </lineage>
</organism>
<accession>A0A2H9TAZ7</accession>
<name>A0A2H9TAZ7_9ZZZZ</name>
<gene>
    <name evidence="1" type="ORF">CI610_00594</name>
</gene>
<proteinExistence type="predicted"/>
<comment type="caution">
    <text evidence="1">The sequence shown here is derived from an EMBL/GenBank/DDBJ whole genome shotgun (WGS) entry which is preliminary data.</text>
</comment>
<reference evidence="1" key="1">
    <citation type="journal article" date="2017" name="Appl. Environ. Microbiol.">
        <title>Molecular characterization of an Endozoicomonas-like organism causing infection in king scallop Pecten maximus L.</title>
        <authorList>
            <person name="Cano I."/>
            <person name="van Aerle R."/>
            <person name="Ross S."/>
            <person name="Verner-Jeffreys D.W."/>
            <person name="Paley R.K."/>
            <person name="Rimmer G."/>
            <person name="Ryder D."/>
            <person name="Hooper P."/>
            <person name="Stone D."/>
            <person name="Feist S.W."/>
        </authorList>
    </citation>
    <scope>NUCLEOTIDE SEQUENCE</scope>
</reference>
<dbReference type="AlphaFoldDB" id="A0A2H9TAZ7"/>
<dbReference type="EMBL" id="NSIT01000018">
    <property type="protein sequence ID" value="PJE80411.1"/>
    <property type="molecule type" value="Genomic_DNA"/>
</dbReference>